<dbReference type="PROSITE" id="PS50041">
    <property type="entry name" value="C_TYPE_LECTIN_2"/>
    <property type="match status" value="1"/>
</dbReference>
<dbReference type="AlphaFoldDB" id="A0A7J7JIF0"/>
<evidence type="ECO:0000313" key="2">
    <source>
        <dbReference type="EMBL" id="KAF6025138.1"/>
    </source>
</evidence>
<dbReference type="Gene3D" id="3.10.100.10">
    <property type="entry name" value="Mannose-Binding Protein A, subunit A"/>
    <property type="match status" value="1"/>
</dbReference>
<dbReference type="InterPro" id="IPR001304">
    <property type="entry name" value="C-type_lectin-like"/>
</dbReference>
<evidence type="ECO:0000313" key="3">
    <source>
        <dbReference type="Proteomes" id="UP000593567"/>
    </source>
</evidence>
<gene>
    <name evidence="2" type="ORF">EB796_016554</name>
</gene>
<comment type="caution">
    <text evidence="2">The sequence shown here is derived from an EMBL/GenBank/DDBJ whole genome shotgun (WGS) entry which is preliminary data.</text>
</comment>
<organism evidence="2 3">
    <name type="scientific">Bugula neritina</name>
    <name type="common">Brown bryozoan</name>
    <name type="synonym">Sertularia neritina</name>
    <dbReference type="NCBI Taxonomy" id="10212"/>
    <lineage>
        <taxon>Eukaryota</taxon>
        <taxon>Metazoa</taxon>
        <taxon>Spiralia</taxon>
        <taxon>Lophotrochozoa</taxon>
        <taxon>Bryozoa</taxon>
        <taxon>Gymnolaemata</taxon>
        <taxon>Cheilostomatida</taxon>
        <taxon>Flustrina</taxon>
        <taxon>Buguloidea</taxon>
        <taxon>Bugulidae</taxon>
        <taxon>Bugula</taxon>
    </lineage>
</organism>
<dbReference type="Proteomes" id="UP000593567">
    <property type="component" value="Unassembled WGS sequence"/>
</dbReference>
<dbReference type="InterPro" id="IPR016187">
    <property type="entry name" value="CTDL_fold"/>
</dbReference>
<reference evidence="2" key="1">
    <citation type="submission" date="2020-06" db="EMBL/GenBank/DDBJ databases">
        <title>Draft genome of Bugula neritina, a colonial animal packing powerful symbionts and potential medicines.</title>
        <authorList>
            <person name="Rayko M."/>
        </authorList>
    </citation>
    <scope>NUCLEOTIDE SEQUENCE [LARGE SCALE GENOMIC DNA]</scope>
    <source>
        <strain evidence="2">Kwan_BN1</strain>
    </source>
</reference>
<dbReference type="CDD" id="cd00037">
    <property type="entry name" value="CLECT"/>
    <property type="match status" value="1"/>
</dbReference>
<protein>
    <recommendedName>
        <fullName evidence="1">C-type lectin domain-containing protein</fullName>
    </recommendedName>
</protein>
<dbReference type="SUPFAM" id="SSF56436">
    <property type="entry name" value="C-type lectin-like"/>
    <property type="match status" value="1"/>
</dbReference>
<name>A0A7J7JIF0_BUGNE</name>
<accession>A0A7J7JIF0</accession>
<dbReference type="InterPro" id="IPR016186">
    <property type="entry name" value="C-type_lectin-like/link_sf"/>
</dbReference>
<feature type="domain" description="C-type lectin" evidence="1">
    <location>
        <begin position="35"/>
        <end position="139"/>
    </location>
</feature>
<sequence>MLNWGFNSQMVSLVEGFEVVGYSVSLLYDVDTRTTSGYSYHIPNNTRLSWSESLEYCKSLSPSSTIAVIDNDRENGYILSYLSDVIGNTSALSPAPDFIGWLGVKVESEEYLTTHGASQTFFMGIWSKWFSQRRLCVHR</sequence>
<evidence type="ECO:0000259" key="1">
    <source>
        <dbReference type="PROSITE" id="PS50041"/>
    </source>
</evidence>
<keyword evidence="3" id="KW-1185">Reference proteome</keyword>
<dbReference type="EMBL" id="VXIV02002491">
    <property type="protein sequence ID" value="KAF6025138.1"/>
    <property type="molecule type" value="Genomic_DNA"/>
</dbReference>
<proteinExistence type="predicted"/>